<keyword evidence="2 5" id="KW-0812">Transmembrane</keyword>
<evidence type="ECO:0000313" key="7">
    <source>
        <dbReference type="EMBL" id="KAJ8315473.1"/>
    </source>
</evidence>
<feature type="transmembrane region" description="Helical" evidence="5">
    <location>
        <begin position="187"/>
        <end position="208"/>
    </location>
</feature>
<keyword evidence="8" id="KW-1185">Reference proteome</keyword>
<feature type="domain" description="Major facilitator superfamily (MFS) profile" evidence="6">
    <location>
        <begin position="52"/>
        <end position="449"/>
    </location>
</feature>
<feature type="transmembrane region" description="Helical" evidence="5">
    <location>
        <begin position="295"/>
        <end position="320"/>
    </location>
</feature>
<evidence type="ECO:0000256" key="1">
    <source>
        <dbReference type="ARBA" id="ARBA00004141"/>
    </source>
</evidence>
<dbReference type="InterPro" id="IPR036259">
    <property type="entry name" value="MFS_trans_sf"/>
</dbReference>
<feature type="transmembrane region" description="Helical" evidence="5">
    <location>
        <begin position="360"/>
        <end position="383"/>
    </location>
</feature>
<gene>
    <name evidence="7" type="ORF">KUTeg_007623</name>
</gene>
<feature type="transmembrane region" description="Helical" evidence="5">
    <location>
        <begin position="128"/>
        <end position="147"/>
    </location>
</feature>
<accession>A0ABQ9FDR5</accession>
<reference evidence="7 8" key="1">
    <citation type="submission" date="2022-12" db="EMBL/GenBank/DDBJ databases">
        <title>Chromosome-level genome of Tegillarca granosa.</title>
        <authorList>
            <person name="Kim J."/>
        </authorList>
    </citation>
    <scope>NUCLEOTIDE SEQUENCE [LARGE SCALE GENOMIC DNA]</scope>
    <source>
        <strain evidence="7">Teg-2019</strain>
        <tissue evidence="7">Adductor muscle</tissue>
    </source>
</reference>
<sequence>MTDSNIQSTNVTSYVIGENGTTVEAEKCHFTIKYGNESEEKPCHSWKYDTSVFTSTVVSKVAHLFIYQTICFQILKPTQILISLNKKFNMVCDKVYLQSHAKMAFFGGCLAAAFFDGTIADIIGRRPVYVISFILLFASSLVVTWVPNVTVFVILRFLIGATNFGVFNMGLIIGLEFVGPSKRIWSGIIIELVFCIGELLLCGAAYFIRDWKTLQLVLSVPSAVSLIYFLIIPESPRWLLSQGRYKDAMKTIRKISESNKAELPDKILDSSDDKTYSFKKTLVEIFKTRSLALRFIIVSAGWYTLYFLTLLVVSMSYYGITYNVGRIGGSVYLNFFLSVIVEFLGYLSCIFLCEKLGRKLVHCGGLLIGGLACIATIFTTLYANQYISTLYWITIALSMVGKFFMSAVFANVFLYTSELFPTGIRGFTLSIGNIGARLGGMISPYITEL</sequence>
<protein>
    <recommendedName>
        <fullName evidence="6">Major facilitator superfamily (MFS) profile domain-containing protein</fullName>
    </recommendedName>
</protein>
<comment type="caution">
    <text evidence="7">The sequence shown here is derived from an EMBL/GenBank/DDBJ whole genome shotgun (WGS) entry which is preliminary data.</text>
</comment>
<feature type="non-terminal residue" evidence="7">
    <location>
        <position position="449"/>
    </location>
</feature>
<keyword evidence="3 5" id="KW-1133">Transmembrane helix</keyword>
<dbReference type="PROSITE" id="PS50850">
    <property type="entry name" value="MFS"/>
    <property type="match status" value="1"/>
</dbReference>
<evidence type="ECO:0000313" key="8">
    <source>
        <dbReference type="Proteomes" id="UP001217089"/>
    </source>
</evidence>
<name>A0ABQ9FDR5_TEGGR</name>
<dbReference type="PANTHER" id="PTHR24064">
    <property type="entry name" value="SOLUTE CARRIER FAMILY 22 MEMBER"/>
    <property type="match status" value="1"/>
</dbReference>
<dbReference type="Proteomes" id="UP001217089">
    <property type="component" value="Unassembled WGS sequence"/>
</dbReference>
<evidence type="ECO:0000256" key="2">
    <source>
        <dbReference type="ARBA" id="ARBA00022692"/>
    </source>
</evidence>
<feature type="transmembrane region" description="Helical" evidence="5">
    <location>
        <begin position="332"/>
        <end position="353"/>
    </location>
</feature>
<evidence type="ECO:0000256" key="5">
    <source>
        <dbReference type="SAM" id="Phobius"/>
    </source>
</evidence>
<dbReference type="EMBL" id="JARBDR010000337">
    <property type="protein sequence ID" value="KAJ8315473.1"/>
    <property type="molecule type" value="Genomic_DNA"/>
</dbReference>
<organism evidence="7 8">
    <name type="scientific">Tegillarca granosa</name>
    <name type="common">Malaysian cockle</name>
    <name type="synonym">Anadara granosa</name>
    <dbReference type="NCBI Taxonomy" id="220873"/>
    <lineage>
        <taxon>Eukaryota</taxon>
        <taxon>Metazoa</taxon>
        <taxon>Spiralia</taxon>
        <taxon>Lophotrochozoa</taxon>
        <taxon>Mollusca</taxon>
        <taxon>Bivalvia</taxon>
        <taxon>Autobranchia</taxon>
        <taxon>Pteriomorphia</taxon>
        <taxon>Arcoida</taxon>
        <taxon>Arcoidea</taxon>
        <taxon>Arcidae</taxon>
        <taxon>Tegillarca</taxon>
    </lineage>
</organism>
<proteinExistence type="predicted"/>
<feature type="transmembrane region" description="Helical" evidence="5">
    <location>
        <begin position="153"/>
        <end position="175"/>
    </location>
</feature>
<dbReference type="Pfam" id="PF00083">
    <property type="entry name" value="Sugar_tr"/>
    <property type="match status" value="1"/>
</dbReference>
<dbReference type="InterPro" id="IPR020846">
    <property type="entry name" value="MFS_dom"/>
</dbReference>
<dbReference type="SUPFAM" id="SSF103473">
    <property type="entry name" value="MFS general substrate transporter"/>
    <property type="match status" value="1"/>
</dbReference>
<dbReference type="Gene3D" id="1.20.1250.20">
    <property type="entry name" value="MFS general substrate transporter like domains"/>
    <property type="match status" value="1"/>
</dbReference>
<evidence type="ECO:0000256" key="4">
    <source>
        <dbReference type="ARBA" id="ARBA00023136"/>
    </source>
</evidence>
<feature type="transmembrane region" description="Helical" evidence="5">
    <location>
        <begin position="214"/>
        <end position="232"/>
    </location>
</feature>
<keyword evidence="4 5" id="KW-0472">Membrane</keyword>
<comment type="subcellular location">
    <subcellularLocation>
        <location evidence="1">Membrane</location>
        <topology evidence="1">Multi-pass membrane protein</topology>
    </subcellularLocation>
</comment>
<evidence type="ECO:0000256" key="3">
    <source>
        <dbReference type="ARBA" id="ARBA00022989"/>
    </source>
</evidence>
<evidence type="ECO:0000259" key="6">
    <source>
        <dbReference type="PROSITE" id="PS50850"/>
    </source>
</evidence>
<dbReference type="InterPro" id="IPR005828">
    <property type="entry name" value="MFS_sugar_transport-like"/>
</dbReference>
<feature type="transmembrane region" description="Helical" evidence="5">
    <location>
        <begin position="389"/>
        <end position="415"/>
    </location>
</feature>